<dbReference type="EMBL" id="JAEHNY010000005">
    <property type="protein sequence ID" value="MBI6119666.1"/>
    <property type="molecule type" value="Genomic_DNA"/>
</dbReference>
<dbReference type="InterPro" id="IPR013022">
    <property type="entry name" value="Xyl_isomerase-like_TIM-brl"/>
</dbReference>
<evidence type="ECO:0000313" key="3">
    <source>
        <dbReference type="EMBL" id="MBI6119666.1"/>
    </source>
</evidence>
<dbReference type="InterPro" id="IPR036237">
    <property type="entry name" value="Xyl_isomerase-like_sf"/>
</dbReference>
<organism evidence="3 4">
    <name type="scientific">Salegentibacter maritimus</name>
    <dbReference type="NCBI Taxonomy" id="2794347"/>
    <lineage>
        <taxon>Bacteria</taxon>
        <taxon>Pseudomonadati</taxon>
        <taxon>Bacteroidota</taxon>
        <taxon>Flavobacteriia</taxon>
        <taxon>Flavobacteriales</taxon>
        <taxon>Flavobacteriaceae</taxon>
        <taxon>Salegentibacter</taxon>
    </lineage>
</organism>
<dbReference type="Gene3D" id="3.20.20.150">
    <property type="entry name" value="Divalent-metal-dependent TIM barrel enzymes"/>
    <property type="match status" value="1"/>
</dbReference>
<sequence length="298" mass="33441">MNKNFSRRDALKSIAIGSGVLSIGGVASSFAAMNYIDNKTFLNKPKNNIKHSVCRWCFQDIPLDKFAKTCASMGIQAIDLLKPSEWKTVEEYGLVCSMATDDFASIENGFNEPENHSNLQEKYRGLINKASRHNIKNVIVFSGNRRGMDEETGIKNCAKGLKPLLKYAKKKNVTLVMELLNSKVDHPDYMADHTAWGVALAKEIQADNFKLLFDIYHMQVMEGDIIASIKKNYNYIGHYHTAGVPGRNEIDDTQELFYPAIMKAIVDTGFTGYVAQEFIPTNPDEILSLRKAIEICDV</sequence>
<gene>
    <name evidence="3" type="ORF">I6U50_06495</name>
</gene>
<evidence type="ECO:0000259" key="2">
    <source>
        <dbReference type="Pfam" id="PF01261"/>
    </source>
</evidence>
<dbReference type="SUPFAM" id="SSF51658">
    <property type="entry name" value="Xylose isomerase-like"/>
    <property type="match status" value="1"/>
</dbReference>
<comment type="caution">
    <text evidence="3">The sequence shown here is derived from an EMBL/GenBank/DDBJ whole genome shotgun (WGS) entry which is preliminary data.</text>
</comment>
<dbReference type="InterPro" id="IPR006311">
    <property type="entry name" value="TAT_signal"/>
</dbReference>
<accession>A0ABS0THE6</accession>
<dbReference type="InterPro" id="IPR050417">
    <property type="entry name" value="Sugar_Epim/Isomerase"/>
</dbReference>
<keyword evidence="1" id="KW-0413">Isomerase</keyword>
<dbReference type="RefSeq" id="WP_198638261.1">
    <property type="nucleotide sequence ID" value="NZ_JAEHNY010000005.1"/>
</dbReference>
<evidence type="ECO:0000256" key="1">
    <source>
        <dbReference type="ARBA" id="ARBA00023235"/>
    </source>
</evidence>
<dbReference type="Pfam" id="PF01261">
    <property type="entry name" value="AP_endonuc_2"/>
    <property type="match status" value="1"/>
</dbReference>
<feature type="domain" description="Xylose isomerase-like TIM barrel" evidence="2">
    <location>
        <begin position="89"/>
        <end position="279"/>
    </location>
</feature>
<reference evidence="3 4" key="1">
    <citation type="submission" date="2020-12" db="EMBL/GenBank/DDBJ databases">
        <title>Salegentibacter orientalis sp. nov., isolated from costal sediment.</title>
        <authorList>
            <person name="Lian F.-B."/>
        </authorList>
    </citation>
    <scope>NUCLEOTIDE SEQUENCE [LARGE SCALE GENOMIC DNA]</scope>
    <source>
        <strain evidence="3 4">F60176</strain>
    </source>
</reference>
<dbReference type="PANTHER" id="PTHR43489:SF3">
    <property type="entry name" value="XYLOSE ISOMERASE DOMAIN PROTEIN TIM BARREL"/>
    <property type="match status" value="1"/>
</dbReference>
<evidence type="ECO:0000313" key="4">
    <source>
        <dbReference type="Proteomes" id="UP000635665"/>
    </source>
</evidence>
<dbReference type="PROSITE" id="PS51318">
    <property type="entry name" value="TAT"/>
    <property type="match status" value="1"/>
</dbReference>
<proteinExistence type="predicted"/>
<protein>
    <submittedName>
        <fullName evidence="3">TIM barrel protein</fullName>
    </submittedName>
</protein>
<dbReference type="PANTHER" id="PTHR43489">
    <property type="entry name" value="ISOMERASE"/>
    <property type="match status" value="1"/>
</dbReference>
<name>A0ABS0THE6_9FLAO</name>
<dbReference type="Proteomes" id="UP000635665">
    <property type="component" value="Unassembled WGS sequence"/>
</dbReference>
<keyword evidence="4" id="KW-1185">Reference proteome</keyword>